<dbReference type="RefSeq" id="WP_072598964.1">
    <property type="nucleotide sequence ID" value="NZ_CP018222.1"/>
</dbReference>
<dbReference type="EMBL" id="CP018222">
    <property type="protein sequence ID" value="API61342.1"/>
    <property type="molecule type" value="Genomic_DNA"/>
</dbReference>
<protein>
    <submittedName>
        <fullName evidence="2">Uncharacterized protein</fullName>
    </submittedName>
</protein>
<accession>A0A1L4A0E8</accession>
<keyword evidence="2" id="KW-0614">Plasmid</keyword>
<geneLocation type="plasmid" evidence="3">
    <name>phsl1</name>
</geneLocation>
<gene>
    <name evidence="2" type="ORF">BSL82_18065</name>
</gene>
<dbReference type="Proteomes" id="UP000182063">
    <property type="component" value="Plasmid pHSL1"/>
</dbReference>
<reference evidence="2 3" key="1">
    <citation type="submission" date="2016-11" db="EMBL/GenBank/DDBJ databases">
        <title>Complete Genome Sequence of alachlor-degrading Sphingomonas sp. strain JJ-A5.</title>
        <authorList>
            <person name="Lee H."/>
            <person name="Ka J.-O."/>
        </authorList>
    </citation>
    <scope>NUCLEOTIDE SEQUENCE [LARGE SCALE GENOMIC DNA]</scope>
    <source>
        <strain evidence="2 3">JJ-A5</strain>
        <plasmid evidence="3">phsl1</plasmid>
    </source>
</reference>
<organism evidence="2 3">
    <name type="scientific">Tardibacter chloracetimidivorans</name>
    <dbReference type="NCBI Taxonomy" id="1921510"/>
    <lineage>
        <taxon>Bacteria</taxon>
        <taxon>Pseudomonadati</taxon>
        <taxon>Pseudomonadota</taxon>
        <taxon>Alphaproteobacteria</taxon>
        <taxon>Sphingomonadales</taxon>
        <taxon>Sphingomonadaceae</taxon>
        <taxon>Tardibacter</taxon>
    </lineage>
</organism>
<dbReference type="AlphaFoldDB" id="A0A1L4A0E8"/>
<feature type="region of interest" description="Disordered" evidence="1">
    <location>
        <begin position="62"/>
        <end position="88"/>
    </location>
</feature>
<dbReference type="KEGG" id="sphj:BSL82_18065"/>
<keyword evidence="3" id="KW-1185">Reference proteome</keyword>
<evidence type="ECO:0000313" key="2">
    <source>
        <dbReference type="EMBL" id="API61342.1"/>
    </source>
</evidence>
<evidence type="ECO:0000313" key="3">
    <source>
        <dbReference type="Proteomes" id="UP000182063"/>
    </source>
</evidence>
<evidence type="ECO:0000256" key="1">
    <source>
        <dbReference type="SAM" id="MobiDB-lite"/>
    </source>
</evidence>
<name>A0A1L4A0E8_9SPHN</name>
<sequence>MARKKRPEPGGEANKRAADSNFRFMEALLNNALHDKPELRGEIIRNARERIAGALAEGKSFEPVRLRTGSESTMHRRGGRENSSGSDSLFVSKVLSKVVDDKRSFPPAEYRRIDKSR</sequence>
<proteinExistence type="predicted"/>